<accession>A0A328BI51</accession>
<feature type="domain" description="Pyrroloquinoline quinone-dependent pyranose dehydrogenase beta-propeller" evidence="3">
    <location>
        <begin position="154"/>
        <end position="284"/>
    </location>
</feature>
<dbReference type="InterPro" id="IPR011042">
    <property type="entry name" value="6-blade_b-propeller_TolB-like"/>
</dbReference>
<dbReference type="OrthoDB" id="9770043at2"/>
<evidence type="ECO:0000313" key="4">
    <source>
        <dbReference type="EMBL" id="RAK66335.1"/>
    </source>
</evidence>
<dbReference type="InterPro" id="IPR011041">
    <property type="entry name" value="Quinoprot_gluc/sorb_DH_b-prop"/>
</dbReference>
<dbReference type="Pfam" id="PF22807">
    <property type="entry name" value="TrAA12"/>
    <property type="match status" value="2"/>
</dbReference>
<feature type="chain" id="PRO_5016459723" evidence="2">
    <location>
        <begin position="22"/>
        <end position="463"/>
    </location>
</feature>
<protein>
    <submittedName>
        <fullName evidence="4">Sorbosone dehydrogenase family protein</fullName>
    </submittedName>
</protein>
<sequence>MKSRWLAAGAALFLLASCSSAGSDDPFVGFGPNPDLPPPQKSLIPTIGVPEVVGWPAGAAPKAPPGFTVTRFAEGLDHPRWLLALPNGDVLVAESAAPPKAETGKSGGLREFFAKMLMKRAGAVVRSADRITLLRDVDGDGVAETRTAFATGLKSPFGMTLVGETLYVANADGVVSFPYQPGATQVAGPGAPVFDLPGGPINHHWTKNVVASPDGTKLYATVGSNSNIGENGMAAEEGRAAIWEYDLATRAKRLYATGIRNPNGLDFEPTTGTMWTVANERDEIGSDLPPDYLTSVRDGGFYGWPYSYWGKIVDQRVKPQRPDLVAKALAPDYGLGPHTASLGLTFYRATAFPEKYQAGAFIGQHGSWNRKPLNGYRVVFVPFSGGRPQMPAEAFLTGFLNAENKIQGRPVGVAVDGRGALLVADDVGDIIWRVAPAPQAGQARPDRQPILKKQSLLPSRSRT</sequence>
<keyword evidence="5" id="KW-1185">Reference proteome</keyword>
<gene>
    <name evidence="4" type="ORF">DJ019_08775</name>
</gene>
<dbReference type="EMBL" id="QFYS01000003">
    <property type="protein sequence ID" value="RAK66335.1"/>
    <property type="molecule type" value="Genomic_DNA"/>
</dbReference>
<evidence type="ECO:0000259" key="3">
    <source>
        <dbReference type="Pfam" id="PF22807"/>
    </source>
</evidence>
<dbReference type="SUPFAM" id="SSF50952">
    <property type="entry name" value="Soluble quinoprotein glucose dehydrogenase"/>
    <property type="match status" value="1"/>
</dbReference>
<dbReference type="Gene3D" id="2.120.10.30">
    <property type="entry name" value="TolB, C-terminal domain"/>
    <property type="match status" value="1"/>
</dbReference>
<evidence type="ECO:0000256" key="2">
    <source>
        <dbReference type="SAM" id="SignalP"/>
    </source>
</evidence>
<dbReference type="AlphaFoldDB" id="A0A328BI51"/>
<dbReference type="Proteomes" id="UP000249524">
    <property type="component" value="Unassembled WGS sequence"/>
</dbReference>
<evidence type="ECO:0000256" key="1">
    <source>
        <dbReference type="SAM" id="MobiDB-lite"/>
    </source>
</evidence>
<feature type="domain" description="Pyrroloquinoline quinone-dependent pyranose dehydrogenase beta-propeller" evidence="3">
    <location>
        <begin position="329"/>
        <end position="430"/>
    </location>
</feature>
<feature type="region of interest" description="Disordered" evidence="1">
    <location>
        <begin position="439"/>
        <end position="463"/>
    </location>
</feature>
<proteinExistence type="predicted"/>
<feature type="signal peptide" evidence="2">
    <location>
        <begin position="1"/>
        <end position="21"/>
    </location>
</feature>
<dbReference type="RefSeq" id="WP_111275644.1">
    <property type="nucleotide sequence ID" value="NZ_QFYS01000003.1"/>
</dbReference>
<organism evidence="4 5">
    <name type="scientific">Phenylobacterium kunshanense</name>
    <dbReference type="NCBI Taxonomy" id="1445034"/>
    <lineage>
        <taxon>Bacteria</taxon>
        <taxon>Pseudomonadati</taxon>
        <taxon>Pseudomonadota</taxon>
        <taxon>Alphaproteobacteria</taxon>
        <taxon>Caulobacterales</taxon>
        <taxon>Caulobacteraceae</taxon>
        <taxon>Phenylobacterium</taxon>
    </lineage>
</organism>
<reference evidence="4 5" key="1">
    <citation type="submission" date="2018-05" db="EMBL/GenBank/DDBJ databases">
        <authorList>
            <person name="Lanie J.A."/>
            <person name="Ng W.-L."/>
            <person name="Kazmierczak K.M."/>
            <person name="Andrzejewski T.M."/>
            <person name="Davidsen T.M."/>
            <person name="Wayne K.J."/>
            <person name="Tettelin H."/>
            <person name="Glass J.I."/>
            <person name="Rusch D."/>
            <person name="Podicherti R."/>
            <person name="Tsui H.-C.T."/>
            <person name="Winkler M.E."/>
        </authorList>
    </citation>
    <scope>NUCLEOTIDE SEQUENCE [LARGE SCALE GENOMIC DNA]</scope>
    <source>
        <strain evidence="4 5">BUT-10</strain>
    </source>
</reference>
<dbReference type="InterPro" id="IPR054539">
    <property type="entry name" value="Beta-prop_PDH"/>
</dbReference>
<comment type="caution">
    <text evidence="4">The sequence shown here is derived from an EMBL/GenBank/DDBJ whole genome shotgun (WGS) entry which is preliminary data.</text>
</comment>
<dbReference type="PANTHER" id="PTHR33546:SF1">
    <property type="entry name" value="LARGE, MULTIFUNCTIONAL SECRETED PROTEIN"/>
    <property type="match status" value="1"/>
</dbReference>
<dbReference type="PROSITE" id="PS51257">
    <property type="entry name" value="PROKAR_LIPOPROTEIN"/>
    <property type="match status" value="1"/>
</dbReference>
<dbReference type="PANTHER" id="PTHR33546">
    <property type="entry name" value="LARGE, MULTIFUNCTIONAL SECRETED PROTEIN-RELATED"/>
    <property type="match status" value="1"/>
</dbReference>
<keyword evidence="2" id="KW-0732">Signal</keyword>
<name>A0A328BI51_9CAUL</name>
<evidence type="ECO:0000313" key="5">
    <source>
        <dbReference type="Proteomes" id="UP000249524"/>
    </source>
</evidence>